<evidence type="ECO:0000256" key="1">
    <source>
        <dbReference type="RuleBase" id="RU003651"/>
    </source>
</evidence>
<dbReference type="InterPro" id="IPR003959">
    <property type="entry name" value="ATPase_AAA_core"/>
</dbReference>
<gene>
    <name evidence="3" type="ORF">GCM10011516_09520</name>
</gene>
<dbReference type="InterPro" id="IPR003960">
    <property type="entry name" value="ATPase_AAA_CS"/>
</dbReference>
<dbReference type="GO" id="GO:0005524">
    <property type="term" value="F:ATP binding"/>
    <property type="evidence" value="ECO:0007669"/>
    <property type="project" value="UniProtKB-KW"/>
</dbReference>
<dbReference type="Proteomes" id="UP000614460">
    <property type="component" value="Unassembled WGS sequence"/>
</dbReference>
<dbReference type="Pfam" id="PF00004">
    <property type="entry name" value="AAA"/>
    <property type="match status" value="1"/>
</dbReference>
<comment type="caution">
    <text evidence="3">The sequence shown here is derived from an EMBL/GenBank/DDBJ whole genome shotgun (WGS) entry which is preliminary data.</text>
</comment>
<reference evidence="3" key="1">
    <citation type="journal article" date="2014" name="Int. J. Syst. Evol. Microbiol.">
        <title>Complete genome sequence of Corynebacterium casei LMG S-19264T (=DSM 44701T), isolated from a smear-ripened cheese.</title>
        <authorList>
            <consortium name="US DOE Joint Genome Institute (JGI-PGF)"/>
            <person name="Walter F."/>
            <person name="Albersmeier A."/>
            <person name="Kalinowski J."/>
            <person name="Ruckert C."/>
        </authorList>
    </citation>
    <scope>NUCLEOTIDE SEQUENCE</scope>
    <source>
        <strain evidence="3">CGMCC 1.15966</strain>
    </source>
</reference>
<keyword evidence="4" id="KW-1185">Reference proteome</keyword>
<dbReference type="PANTHER" id="PTHR23077:SF198">
    <property type="entry name" value="ATP-DEPENDENT ZINC METALLOPROTEASE FTSH"/>
    <property type="match status" value="1"/>
</dbReference>
<dbReference type="SMART" id="SM00382">
    <property type="entry name" value="AAA"/>
    <property type="match status" value="1"/>
</dbReference>
<dbReference type="InterPro" id="IPR003593">
    <property type="entry name" value="AAA+_ATPase"/>
</dbReference>
<evidence type="ECO:0000259" key="2">
    <source>
        <dbReference type="SMART" id="SM00382"/>
    </source>
</evidence>
<sequence length="238" mass="27276">MNIQDLIIKDKDLVLLEDVFLSDENREKIDQLIKEHRYFEELNEYGLPVSNKVLLFGHSGCGKTTTAKAIANSLHKPLIILNLSNVINSRIGETSQNVKQVFDRAARDKAVLFLDEFDQLGKARGDDDNDVGEMRRLVNSIIQQIDYLPNDVLLICATNHVDIIDSALIRRFQIRIHYEMPDQVALDAYYDSLLARFPEELHPKSRRYGLSFAEAKDSLFSIVKSNLIKKLDMKGRML</sequence>
<dbReference type="Gene3D" id="3.40.50.300">
    <property type="entry name" value="P-loop containing nucleotide triphosphate hydrolases"/>
    <property type="match status" value="1"/>
</dbReference>
<dbReference type="PANTHER" id="PTHR23077">
    <property type="entry name" value="AAA-FAMILY ATPASE"/>
    <property type="match status" value="1"/>
</dbReference>
<evidence type="ECO:0000313" key="4">
    <source>
        <dbReference type="Proteomes" id="UP000614460"/>
    </source>
</evidence>
<dbReference type="CDD" id="cd19481">
    <property type="entry name" value="RecA-like_protease"/>
    <property type="match status" value="1"/>
</dbReference>
<reference evidence="3" key="2">
    <citation type="submission" date="2020-09" db="EMBL/GenBank/DDBJ databases">
        <authorList>
            <person name="Sun Q."/>
            <person name="Zhou Y."/>
        </authorList>
    </citation>
    <scope>NUCLEOTIDE SEQUENCE</scope>
    <source>
        <strain evidence="3">CGMCC 1.15966</strain>
    </source>
</reference>
<dbReference type="InterPro" id="IPR050168">
    <property type="entry name" value="AAA_ATPase_domain"/>
</dbReference>
<feature type="domain" description="AAA+ ATPase" evidence="2">
    <location>
        <begin position="49"/>
        <end position="182"/>
    </location>
</feature>
<organism evidence="3 4">
    <name type="scientific">Sphingobacterium cellulitidis</name>
    <dbReference type="NCBI Taxonomy" id="1768011"/>
    <lineage>
        <taxon>Bacteria</taxon>
        <taxon>Pseudomonadati</taxon>
        <taxon>Bacteroidota</taxon>
        <taxon>Sphingobacteriia</taxon>
        <taxon>Sphingobacteriales</taxon>
        <taxon>Sphingobacteriaceae</taxon>
        <taxon>Sphingobacterium</taxon>
    </lineage>
</organism>
<keyword evidence="1" id="KW-0547">Nucleotide-binding</keyword>
<accession>A0A8H9FX52</accession>
<dbReference type="EMBL" id="BMKM01000002">
    <property type="protein sequence ID" value="GGE13773.1"/>
    <property type="molecule type" value="Genomic_DNA"/>
</dbReference>
<comment type="similarity">
    <text evidence="1">Belongs to the AAA ATPase family.</text>
</comment>
<dbReference type="GO" id="GO:0016887">
    <property type="term" value="F:ATP hydrolysis activity"/>
    <property type="evidence" value="ECO:0007669"/>
    <property type="project" value="InterPro"/>
</dbReference>
<proteinExistence type="inferred from homology"/>
<dbReference type="InterPro" id="IPR027417">
    <property type="entry name" value="P-loop_NTPase"/>
</dbReference>
<dbReference type="SUPFAM" id="SSF52540">
    <property type="entry name" value="P-loop containing nucleoside triphosphate hydrolases"/>
    <property type="match status" value="1"/>
</dbReference>
<dbReference type="AlphaFoldDB" id="A0A8H9FX52"/>
<protein>
    <recommendedName>
        <fullName evidence="2">AAA+ ATPase domain-containing protein</fullName>
    </recommendedName>
</protein>
<name>A0A8H9FX52_9SPHI</name>
<dbReference type="RefSeq" id="WP_182498723.1">
    <property type="nucleotide sequence ID" value="NZ_BMKM01000002.1"/>
</dbReference>
<keyword evidence="1" id="KW-0067">ATP-binding</keyword>
<evidence type="ECO:0000313" key="3">
    <source>
        <dbReference type="EMBL" id="GGE13773.1"/>
    </source>
</evidence>
<dbReference type="PROSITE" id="PS00674">
    <property type="entry name" value="AAA"/>
    <property type="match status" value="1"/>
</dbReference>